<dbReference type="OrthoDB" id="9805830at2"/>
<sequence>MRTNIEIDDELMAEAMIALGAKTKREAVEKSLRRSVLAKRQLQALDELRGTGWDGDLDEMRTDKRASGW</sequence>
<evidence type="ECO:0000256" key="1">
    <source>
        <dbReference type="SAM" id="MobiDB-lite"/>
    </source>
</evidence>
<protein>
    <submittedName>
        <fullName evidence="2">Transcription regulator of the Arc/MetJ class</fullName>
    </submittedName>
</protein>
<dbReference type="RefSeq" id="WP_093334186.1">
    <property type="nucleotide sequence ID" value="NZ_FOXP01000011.1"/>
</dbReference>
<dbReference type="AlphaFoldDB" id="A0A1I5UC91"/>
<reference evidence="3" key="1">
    <citation type="submission" date="2016-10" db="EMBL/GenBank/DDBJ databases">
        <authorList>
            <person name="Varghese N."/>
            <person name="Submissions S."/>
        </authorList>
    </citation>
    <scope>NUCLEOTIDE SEQUENCE [LARGE SCALE GENOMIC DNA]</scope>
    <source>
        <strain evidence="3">CGMCC 1.9113</strain>
    </source>
</reference>
<proteinExistence type="predicted"/>
<name>A0A1I5UC91_9SPHN</name>
<gene>
    <name evidence="2" type="ORF">SAMN04488241_11139</name>
</gene>
<dbReference type="Pfam" id="PF09957">
    <property type="entry name" value="VapB_antitoxin"/>
    <property type="match status" value="1"/>
</dbReference>
<keyword evidence="3" id="KW-1185">Reference proteome</keyword>
<feature type="compositionally biased region" description="Basic and acidic residues" evidence="1">
    <location>
        <begin position="58"/>
        <end position="69"/>
    </location>
</feature>
<feature type="region of interest" description="Disordered" evidence="1">
    <location>
        <begin position="50"/>
        <end position="69"/>
    </location>
</feature>
<dbReference type="STRING" id="634430.SAMN04488241_11139"/>
<evidence type="ECO:0000313" key="2">
    <source>
        <dbReference type="EMBL" id="SFP92597.1"/>
    </source>
</evidence>
<accession>A0A1I5UC91</accession>
<organism evidence="2 3">
    <name type="scientific">Sphingomonas rubra</name>
    <dbReference type="NCBI Taxonomy" id="634430"/>
    <lineage>
        <taxon>Bacteria</taxon>
        <taxon>Pseudomonadati</taxon>
        <taxon>Pseudomonadota</taxon>
        <taxon>Alphaproteobacteria</taxon>
        <taxon>Sphingomonadales</taxon>
        <taxon>Sphingomonadaceae</taxon>
        <taxon>Sphingomonas</taxon>
    </lineage>
</organism>
<dbReference type="EMBL" id="FOXP01000011">
    <property type="protein sequence ID" value="SFP92597.1"/>
    <property type="molecule type" value="Genomic_DNA"/>
</dbReference>
<dbReference type="Proteomes" id="UP000199586">
    <property type="component" value="Unassembled WGS sequence"/>
</dbReference>
<dbReference type="InterPro" id="IPR019239">
    <property type="entry name" value="VapB_antitoxin"/>
</dbReference>
<evidence type="ECO:0000313" key="3">
    <source>
        <dbReference type="Proteomes" id="UP000199586"/>
    </source>
</evidence>